<evidence type="ECO:0000313" key="8">
    <source>
        <dbReference type="Proteomes" id="UP000768180"/>
    </source>
</evidence>
<dbReference type="Proteomes" id="UP000768180">
    <property type="component" value="Unassembled WGS sequence"/>
</dbReference>
<dbReference type="EMBL" id="CZAL01000002">
    <property type="protein sequence ID" value="CUO79552.1"/>
    <property type="molecule type" value="Genomic_DNA"/>
</dbReference>
<dbReference type="InterPro" id="IPR011060">
    <property type="entry name" value="RibuloseP-bd_barrel"/>
</dbReference>
<sequence length="223" mass="25263">MRKSQISASMMCSNLVDLQATIDVFEKEKVEYLHIDVMDGEFVPNFGLGVDYIRGLRELTSIPLDLHLMIKDPEYKLPWIGIHKEDIVTIHYESTFQVQRALDYLVPYGCKRFLAINPATPIGQIEEVLDYIDGVNLLMVNPGFAGQKIVPSTLRKAEKLQKFLQEMHREDIILEVDGNITKEHGATLRSCGASIFVAGTSSIFCTDVSHFGEKIREFRKAVE</sequence>
<dbReference type="Proteomes" id="UP000095709">
    <property type="component" value="Unassembled WGS sequence"/>
</dbReference>
<evidence type="ECO:0000313" key="3">
    <source>
        <dbReference type="EMBL" id="CUO27901.1"/>
    </source>
</evidence>
<organism evidence="3 6">
    <name type="scientific">Fusicatenibacter saccharivorans</name>
    <dbReference type="NCBI Taxonomy" id="1150298"/>
    <lineage>
        <taxon>Bacteria</taxon>
        <taxon>Bacillati</taxon>
        <taxon>Bacillota</taxon>
        <taxon>Clostridia</taxon>
        <taxon>Lachnospirales</taxon>
        <taxon>Lachnospiraceae</taxon>
        <taxon>Fusicatenibacter</taxon>
    </lineage>
</organism>
<dbReference type="EMBL" id="JAAITQ010000012">
    <property type="protein sequence ID" value="NSE16391.1"/>
    <property type="molecule type" value="Genomic_DNA"/>
</dbReference>
<dbReference type="STRING" id="1150298.ERS852406_01630"/>
<dbReference type="PANTHER" id="PTHR11749">
    <property type="entry name" value="RIBULOSE-5-PHOSPHATE-3-EPIMERASE"/>
    <property type="match status" value="1"/>
</dbReference>
<keyword evidence="8" id="KW-1185">Reference proteome</keyword>
<reference evidence="6 7" key="1">
    <citation type="submission" date="2015-09" db="EMBL/GenBank/DDBJ databases">
        <authorList>
            <consortium name="Pathogen Informatics"/>
        </authorList>
    </citation>
    <scope>NUCLEOTIDE SEQUENCE [LARGE SCALE GENOMIC DNA]</scope>
    <source>
        <strain evidence="3 6">2789STDY5608849</strain>
        <strain evidence="4 7">2789STDY5834885</strain>
    </source>
</reference>
<keyword evidence="2 3" id="KW-0413">Isomerase</keyword>
<dbReference type="InterPro" id="IPR013785">
    <property type="entry name" value="Aldolase_TIM"/>
</dbReference>
<dbReference type="RefSeq" id="WP_022462993.1">
    <property type="nucleotide sequence ID" value="NZ_CABJFB010000002.1"/>
</dbReference>
<dbReference type="GO" id="GO:0004750">
    <property type="term" value="F:D-ribulose-phosphate 3-epimerase activity"/>
    <property type="evidence" value="ECO:0007669"/>
    <property type="project" value="UniProtKB-EC"/>
</dbReference>
<name>A0A174DQP3_9FIRM</name>
<reference evidence="5 8" key="2">
    <citation type="journal article" date="2020" name="Cell Host Microbe">
        <title>Functional and Genomic Variation between Human-Derived Isolates of Lachnospiraceae Reveals Inter- and Intra-Species Diversity.</title>
        <authorList>
            <person name="Sorbara M.T."/>
            <person name="Littmann E.R."/>
            <person name="Fontana E."/>
            <person name="Moody T.U."/>
            <person name="Kohout C.E."/>
            <person name="Gjonbalaj M."/>
            <person name="Eaton V."/>
            <person name="Seok R."/>
            <person name="Leiner I.M."/>
            <person name="Pamer E.G."/>
        </authorList>
    </citation>
    <scope>NUCLEOTIDE SEQUENCE [LARGE SCALE GENOMIC DNA]</scope>
    <source>
        <strain evidence="5 8">MSK.14.54</strain>
    </source>
</reference>
<evidence type="ECO:0000256" key="1">
    <source>
        <dbReference type="ARBA" id="ARBA00022723"/>
    </source>
</evidence>
<reference evidence="5" key="3">
    <citation type="submission" date="2020-02" db="EMBL/GenBank/DDBJ databases">
        <authorList>
            <person name="Littmann E."/>
            <person name="Sorbara M."/>
        </authorList>
    </citation>
    <scope>NUCLEOTIDE SEQUENCE</scope>
    <source>
        <strain evidence="5">MSK.14.54</strain>
    </source>
</reference>
<dbReference type="Proteomes" id="UP000095706">
    <property type="component" value="Unassembled WGS sequence"/>
</dbReference>
<dbReference type="Pfam" id="PF00834">
    <property type="entry name" value="Ribul_P_3_epim"/>
    <property type="match status" value="1"/>
</dbReference>
<dbReference type="InterPro" id="IPR000056">
    <property type="entry name" value="Ribul_P_3_epim-like"/>
</dbReference>
<dbReference type="EC" id="5.1.3.1" evidence="3"/>
<dbReference type="SUPFAM" id="SSF51366">
    <property type="entry name" value="Ribulose-phoshate binding barrel"/>
    <property type="match status" value="1"/>
</dbReference>
<dbReference type="OrthoDB" id="1645589at2"/>
<keyword evidence="1" id="KW-0479">Metal-binding</keyword>
<dbReference type="CDD" id="cd00429">
    <property type="entry name" value="RPE"/>
    <property type="match status" value="1"/>
</dbReference>
<evidence type="ECO:0000256" key="2">
    <source>
        <dbReference type="ARBA" id="ARBA00023235"/>
    </source>
</evidence>
<evidence type="ECO:0000313" key="6">
    <source>
        <dbReference type="Proteomes" id="UP000095706"/>
    </source>
</evidence>
<accession>A0A174DQP3</accession>
<dbReference type="GO" id="GO:0046872">
    <property type="term" value="F:metal ion binding"/>
    <property type="evidence" value="ECO:0007669"/>
    <property type="project" value="UniProtKB-KW"/>
</dbReference>
<evidence type="ECO:0000313" key="5">
    <source>
        <dbReference type="EMBL" id="NSE16391.1"/>
    </source>
</evidence>
<gene>
    <name evidence="3" type="primary">rpe_2</name>
    <name evidence="4" type="synonym">rpe_1</name>
    <name evidence="3" type="ORF">ERS852406_01630</name>
    <name evidence="4" type="ORF">ERS852498_00499</name>
    <name evidence="5" type="ORF">G5B05_08220</name>
</gene>
<protein>
    <submittedName>
        <fullName evidence="3">Ribulose-phosphate 3-epimerase</fullName>
        <ecNumber evidence="3">5.1.3.1</ecNumber>
    </submittedName>
</protein>
<dbReference type="Gene3D" id="3.20.20.70">
    <property type="entry name" value="Aldolase class I"/>
    <property type="match status" value="1"/>
</dbReference>
<evidence type="ECO:0000313" key="4">
    <source>
        <dbReference type="EMBL" id="CUO79552.1"/>
    </source>
</evidence>
<evidence type="ECO:0000313" key="7">
    <source>
        <dbReference type="Proteomes" id="UP000095709"/>
    </source>
</evidence>
<proteinExistence type="predicted"/>
<dbReference type="AlphaFoldDB" id="A0A174DQP3"/>
<dbReference type="GO" id="GO:0005975">
    <property type="term" value="P:carbohydrate metabolic process"/>
    <property type="evidence" value="ECO:0007669"/>
    <property type="project" value="InterPro"/>
</dbReference>
<dbReference type="EMBL" id="CYYV01000007">
    <property type="protein sequence ID" value="CUO27901.1"/>
    <property type="molecule type" value="Genomic_DNA"/>
</dbReference>